<dbReference type="EMBL" id="JAVRES010000259">
    <property type="protein sequence ID" value="MDT0440812.1"/>
    <property type="molecule type" value="Genomic_DNA"/>
</dbReference>
<evidence type="ECO:0000259" key="2">
    <source>
        <dbReference type="Pfam" id="PF12450"/>
    </source>
</evidence>
<keyword evidence="4" id="KW-1185">Reference proteome</keyword>
<reference evidence="4" key="1">
    <citation type="submission" date="2023-07" db="EMBL/GenBank/DDBJ databases">
        <title>30 novel species of actinomycetes from the DSMZ collection.</title>
        <authorList>
            <person name="Nouioui I."/>
        </authorList>
    </citation>
    <scope>NUCLEOTIDE SEQUENCE [LARGE SCALE GENOMIC DNA]</scope>
    <source>
        <strain evidence="4">DSM 41981</strain>
    </source>
</reference>
<name>A0ABD5F476_9ACTN</name>
<feature type="domain" description="Uncharacterised protein YfbK N-terminal" evidence="2">
    <location>
        <begin position="63"/>
        <end position="104"/>
    </location>
</feature>
<evidence type="ECO:0000256" key="1">
    <source>
        <dbReference type="SAM" id="MobiDB-lite"/>
    </source>
</evidence>
<gene>
    <name evidence="3" type="ORF">RM877_39910</name>
</gene>
<evidence type="ECO:0000313" key="3">
    <source>
        <dbReference type="EMBL" id="MDT0440812.1"/>
    </source>
</evidence>
<feature type="non-terminal residue" evidence="3">
    <location>
        <position position="104"/>
    </location>
</feature>
<sequence length="104" mass="10588">MLLTACGGGGSPDGTAADKRSGARGGQPAPDAVAPEQGRPSGEEGKNRENGENGDAPEPGIAAPDYLSTFALDVDTASYGYARRTLGDGRLPNAADIRPEEFVN</sequence>
<dbReference type="Pfam" id="PF12450">
    <property type="entry name" value="vWF_A"/>
    <property type="match status" value="1"/>
</dbReference>
<dbReference type="AlphaFoldDB" id="A0ABD5F476"/>
<dbReference type="Proteomes" id="UP001183535">
    <property type="component" value="Unassembled WGS sequence"/>
</dbReference>
<protein>
    <submittedName>
        <fullName evidence="3">von Willebrand factor type A domain-containing protein</fullName>
    </submittedName>
</protein>
<evidence type="ECO:0000313" key="4">
    <source>
        <dbReference type="Proteomes" id="UP001183535"/>
    </source>
</evidence>
<feature type="region of interest" description="Disordered" evidence="1">
    <location>
        <begin position="83"/>
        <end position="104"/>
    </location>
</feature>
<feature type="compositionally biased region" description="Basic and acidic residues" evidence="1">
    <location>
        <begin position="41"/>
        <end position="51"/>
    </location>
</feature>
<dbReference type="RefSeq" id="WP_311639046.1">
    <property type="nucleotide sequence ID" value="NZ_JAVRES010000259.1"/>
</dbReference>
<feature type="compositionally biased region" description="Gly residues" evidence="1">
    <location>
        <begin position="1"/>
        <end position="12"/>
    </location>
</feature>
<dbReference type="InterPro" id="IPR022156">
    <property type="entry name" value="Uncharacterised_YfbK_N"/>
</dbReference>
<feature type="region of interest" description="Disordered" evidence="1">
    <location>
        <begin position="1"/>
        <end position="64"/>
    </location>
</feature>
<organism evidence="3 4">
    <name type="scientific">Streptomyces doudnae</name>
    <dbReference type="NCBI Taxonomy" id="3075536"/>
    <lineage>
        <taxon>Bacteria</taxon>
        <taxon>Bacillati</taxon>
        <taxon>Actinomycetota</taxon>
        <taxon>Actinomycetes</taxon>
        <taxon>Kitasatosporales</taxon>
        <taxon>Streptomycetaceae</taxon>
        <taxon>Streptomyces</taxon>
    </lineage>
</organism>
<comment type="caution">
    <text evidence="3">The sequence shown here is derived from an EMBL/GenBank/DDBJ whole genome shotgun (WGS) entry which is preliminary data.</text>
</comment>
<proteinExistence type="predicted"/>
<accession>A0ABD5F476</accession>